<dbReference type="Pfam" id="PF03330">
    <property type="entry name" value="DPBB_1"/>
    <property type="match status" value="1"/>
</dbReference>
<evidence type="ECO:0000256" key="3">
    <source>
        <dbReference type="ARBA" id="ARBA00022729"/>
    </source>
</evidence>
<dbReference type="InterPro" id="IPR007112">
    <property type="entry name" value="Expansin/allergen_DPBB_dom"/>
</dbReference>
<name>A0A7J7LPN5_9MAGN</name>
<keyword evidence="4" id="KW-0812">Transmembrane</keyword>
<dbReference type="OrthoDB" id="406505at2759"/>
<dbReference type="GO" id="GO:0048046">
    <property type="term" value="C:apoplast"/>
    <property type="evidence" value="ECO:0007669"/>
    <property type="project" value="InterPro"/>
</dbReference>
<reference evidence="6 7" key="1">
    <citation type="journal article" date="2020" name="IScience">
        <title>Genome Sequencing of the Endangered Kingdonia uniflora (Circaeasteraceae, Ranunculales) Reveals Potential Mechanisms of Evolutionary Specialization.</title>
        <authorList>
            <person name="Sun Y."/>
            <person name="Deng T."/>
            <person name="Zhang A."/>
            <person name="Moore M.J."/>
            <person name="Landis J.B."/>
            <person name="Lin N."/>
            <person name="Zhang H."/>
            <person name="Zhang X."/>
            <person name="Huang J."/>
            <person name="Zhang X."/>
            <person name="Sun H."/>
            <person name="Wang H."/>
        </authorList>
    </citation>
    <scope>NUCLEOTIDE SEQUENCE [LARGE SCALE GENOMIC DNA]</scope>
    <source>
        <strain evidence="6">TB1705</strain>
        <tissue evidence="6">Leaf</tissue>
    </source>
</reference>
<keyword evidence="4" id="KW-0472">Membrane</keyword>
<dbReference type="PANTHER" id="PTHR47295">
    <property type="entry name" value="EG45-LIKE DOMAIN CONTAINING PROTEIN 1-RELATED"/>
    <property type="match status" value="1"/>
</dbReference>
<keyword evidence="4" id="KW-1133">Transmembrane helix</keyword>
<dbReference type="EMBL" id="JACGCM010002114">
    <property type="protein sequence ID" value="KAF6144583.1"/>
    <property type="molecule type" value="Genomic_DNA"/>
</dbReference>
<comment type="subcellular location">
    <subcellularLocation>
        <location evidence="1">Secreted</location>
    </subcellularLocation>
</comment>
<evidence type="ECO:0000313" key="6">
    <source>
        <dbReference type="EMBL" id="KAF6144583.1"/>
    </source>
</evidence>
<evidence type="ECO:0000256" key="2">
    <source>
        <dbReference type="ARBA" id="ARBA00022525"/>
    </source>
</evidence>
<dbReference type="AlphaFoldDB" id="A0A7J7LPN5"/>
<dbReference type="InterPro" id="IPR044206">
    <property type="entry name" value="EGC1/2"/>
</dbReference>
<dbReference type="InterPro" id="IPR009009">
    <property type="entry name" value="RlpA-like_DPBB"/>
</dbReference>
<dbReference type="PROSITE" id="PS50842">
    <property type="entry name" value="EXPANSIN_EG45"/>
    <property type="match status" value="1"/>
</dbReference>
<evidence type="ECO:0000256" key="4">
    <source>
        <dbReference type="SAM" id="Phobius"/>
    </source>
</evidence>
<sequence length="208" mass="22736">MIAPRHRRLRERPYPPIIPTSLIVGDIVPQEAEVPSSIRFNNRGHTLGFILTYLNWLKSELKMAALYFFVAVAMALSLLSFASAAETGTATFYTPPYIPSSCDGFKNEGVMIAAASDTIWNNRAACGNVYKVKCIGATNLGDPHPCIADASVVVKIVDYCPSPGCQGTIDLSQEVFAMIANPLAGKINIAYQRYNVFTSSFIFMVNMI</sequence>
<organism evidence="6 7">
    <name type="scientific">Kingdonia uniflora</name>
    <dbReference type="NCBI Taxonomy" id="39325"/>
    <lineage>
        <taxon>Eukaryota</taxon>
        <taxon>Viridiplantae</taxon>
        <taxon>Streptophyta</taxon>
        <taxon>Embryophyta</taxon>
        <taxon>Tracheophyta</taxon>
        <taxon>Spermatophyta</taxon>
        <taxon>Magnoliopsida</taxon>
        <taxon>Ranunculales</taxon>
        <taxon>Circaeasteraceae</taxon>
        <taxon>Kingdonia</taxon>
    </lineage>
</organism>
<feature type="domain" description="Expansin-like EG45" evidence="5">
    <location>
        <begin position="88"/>
        <end position="193"/>
    </location>
</feature>
<dbReference type="FunFam" id="2.40.40.10:FF:000005">
    <property type="entry name" value="Barwin-related endoglucanase"/>
    <property type="match status" value="1"/>
</dbReference>
<keyword evidence="2" id="KW-0964">Secreted</keyword>
<dbReference type="Proteomes" id="UP000541444">
    <property type="component" value="Unassembled WGS sequence"/>
</dbReference>
<gene>
    <name evidence="6" type="ORF">GIB67_006075</name>
</gene>
<protein>
    <recommendedName>
        <fullName evidence="5">Expansin-like EG45 domain-containing protein</fullName>
    </recommendedName>
</protein>
<evidence type="ECO:0000313" key="7">
    <source>
        <dbReference type="Proteomes" id="UP000541444"/>
    </source>
</evidence>
<dbReference type="GO" id="GO:0009627">
    <property type="term" value="P:systemic acquired resistance"/>
    <property type="evidence" value="ECO:0007669"/>
    <property type="project" value="InterPro"/>
</dbReference>
<dbReference type="SUPFAM" id="SSF50685">
    <property type="entry name" value="Barwin-like endoglucanases"/>
    <property type="match status" value="1"/>
</dbReference>
<dbReference type="PANTHER" id="PTHR47295:SF10">
    <property type="entry name" value="EG45-LIKE DOMAIN CONTAINING PROTEIN"/>
    <property type="match status" value="1"/>
</dbReference>
<dbReference type="SMART" id="SM00837">
    <property type="entry name" value="DPBB_1"/>
    <property type="match status" value="1"/>
</dbReference>
<comment type="caution">
    <text evidence="6">The sequence shown here is derived from an EMBL/GenBank/DDBJ whole genome shotgun (WGS) entry which is preliminary data.</text>
</comment>
<dbReference type="CDD" id="cd22269">
    <property type="entry name" value="DPBB_EG45-like"/>
    <property type="match status" value="1"/>
</dbReference>
<dbReference type="InterPro" id="IPR036908">
    <property type="entry name" value="RlpA-like_sf"/>
</dbReference>
<keyword evidence="7" id="KW-1185">Reference proteome</keyword>
<feature type="transmembrane region" description="Helical" evidence="4">
    <location>
        <begin position="64"/>
        <end position="85"/>
    </location>
</feature>
<evidence type="ECO:0000259" key="5">
    <source>
        <dbReference type="PROSITE" id="PS50842"/>
    </source>
</evidence>
<proteinExistence type="predicted"/>
<evidence type="ECO:0000256" key="1">
    <source>
        <dbReference type="ARBA" id="ARBA00004613"/>
    </source>
</evidence>
<accession>A0A7J7LPN5</accession>
<dbReference type="Gene3D" id="2.40.40.10">
    <property type="entry name" value="RlpA-like domain"/>
    <property type="match status" value="1"/>
</dbReference>
<keyword evidence="3" id="KW-0732">Signal</keyword>